<gene>
    <name evidence="2" type="ORF">MTR67_019513</name>
</gene>
<dbReference type="InterPro" id="IPR052160">
    <property type="entry name" value="Gypsy_RT_Integrase-like"/>
</dbReference>
<proteinExistence type="predicted"/>
<dbReference type="Gene3D" id="1.10.340.70">
    <property type="match status" value="1"/>
</dbReference>
<dbReference type="InterPro" id="IPR041588">
    <property type="entry name" value="Integrase_H2C2"/>
</dbReference>
<evidence type="ECO:0000313" key="2">
    <source>
        <dbReference type="EMBL" id="WMV26128.1"/>
    </source>
</evidence>
<organism evidence="2 3">
    <name type="scientific">Solanum verrucosum</name>
    <dbReference type="NCBI Taxonomy" id="315347"/>
    <lineage>
        <taxon>Eukaryota</taxon>
        <taxon>Viridiplantae</taxon>
        <taxon>Streptophyta</taxon>
        <taxon>Embryophyta</taxon>
        <taxon>Tracheophyta</taxon>
        <taxon>Spermatophyta</taxon>
        <taxon>Magnoliopsida</taxon>
        <taxon>eudicotyledons</taxon>
        <taxon>Gunneridae</taxon>
        <taxon>Pentapetalae</taxon>
        <taxon>asterids</taxon>
        <taxon>lamiids</taxon>
        <taxon>Solanales</taxon>
        <taxon>Solanaceae</taxon>
        <taxon>Solanoideae</taxon>
        <taxon>Solaneae</taxon>
        <taxon>Solanum</taxon>
    </lineage>
</organism>
<sequence length="97" mass="11496">MAFEQGEDGVLKYQGRLCVPRADELQERNMEEDHSSRYSIHLGSTKMYRDLREIYWWNSMKKSIVEFVAKCPNCQQVKIENQRPGGMAQNIKILEWK</sequence>
<feature type="domain" description="Integrase zinc-binding" evidence="1">
    <location>
        <begin position="24"/>
        <end position="78"/>
    </location>
</feature>
<protein>
    <recommendedName>
        <fullName evidence="1">Integrase zinc-binding domain-containing protein</fullName>
    </recommendedName>
</protein>
<evidence type="ECO:0000313" key="3">
    <source>
        <dbReference type="Proteomes" id="UP001234989"/>
    </source>
</evidence>
<dbReference type="Proteomes" id="UP001234989">
    <property type="component" value="Chromosome 4"/>
</dbReference>
<keyword evidence="3" id="KW-1185">Reference proteome</keyword>
<dbReference type="EMBL" id="CP133615">
    <property type="protein sequence ID" value="WMV26128.1"/>
    <property type="molecule type" value="Genomic_DNA"/>
</dbReference>
<reference evidence="2" key="1">
    <citation type="submission" date="2023-08" db="EMBL/GenBank/DDBJ databases">
        <title>A de novo genome assembly of Solanum verrucosum Schlechtendal, a Mexican diploid species geographically isolated from the other diploid A-genome species in potato relatives.</title>
        <authorList>
            <person name="Hosaka K."/>
        </authorList>
    </citation>
    <scope>NUCLEOTIDE SEQUENCE</scope>
    <source>
        <tissue evidence="2">Young leaves</tissue>
    </source>
</reference>
<dbReference type="PANTHER" id="PTHR47266">
    <property type="entry name" value="ENDONUCLEASE-RELATED"/>
    <property type="match status" value="1"/>
</dbReference>
<dbReference type="AlphaFoldDB" id="A0AAF0QN15"/>
<accession>A0AAF0QN15</accession>
<evidence type="ECO:0000259" key="1">
    <source>
        <dbReference type="Pfam" id="PF17921"/>
    </source>
</evidence>
<dbReference type="Pfam" id="PF17921">
    <property type="entry name" value="Integrase_H2C2"/>
    <property type="match status" value="1"/>
</dbReference>
<name>A0AAF0QN15_SOLVR</name>